<proteinExistence type="predicted"/>
<reference evidence="1" key="1">
    <citation type="submission" date="2020-03" db="EMBL/GenBank/DDBJ databases">
        <title>The deep terrestrial virosphere.</title>
        <authorList>
            <person name="Holmfeldt K."/>
            <person name="Nilsson E."/>
            <person name="Simone D."/>
            <person name="Lopez-Fernandez M."/>
            <person name="Wu X."/>
            <person name="de Brujin I."/>
            <person name="Lundin D."/>
            <person name="Andersson A."/>
            <person name="Bertilsson S."/>
            <person name="Dopson M."/>
        </authorList>
    </citation>
    <scope>NUCLEOTIDE SEQUENCE</scope>
    <source>
        <strain evidence="1">MM171B04317</strain>
    </source>
</reference>
<name>A0A6M3X9H2_9ZZZZ</name>
<accession>A0A6M3X9H2</accession>
<dbReference type="AlphaFoldDB" id="A0A6M3X9H2"/>
<dbReference type="EMBL" id="MT143965">
    <property type="protein sequence ID" value="QJH93305.1"/>
    <property type="molecule type" value="Genomic_DNA"/>
</dbReference>
<organism evidence="1">
    <name type="scientific">viral metagenome</name>
    <dbReference type="NCBI Taxonomy" id="1070528"/>
    <lineage>
        <taxon>unclassified sequences</taxon>
        <taxon>metagenomes</taxon>
        <taxon>organismal metagenomes</taxon>
    </lineage>
</organism>
<gene>
    <name evidence="1" type="ORF">MM171B04317_0003</name>
</gene>
<evidence type="ECO:0000313" key="1">
    <source>
        <dbReference type="EMBL" id="QJH93305.1"/>
    </source>
</evidence>
<protein>
    <submittedName>
        <fullName evidence="1">Uncharacterized protein</fullName>
    </submittedName>
</protein>
<sequence length="63" mass="7326">MSFWSHNPELLDELTIKFLPEDWKNRVESGEIKLGDVPEKTRDKAMMESVSDYWDGLADAPRT</sequence>